<keyword evidence="7" id="KW-0807">Transducer</keyword>
<dbReference type="GO" id="GO:0004930">
    <property type="term" value="F:G protein-coupled receptor activity"/>
    <property type="evidence" value="ECO:0007669"/>
    <property type="project" value="UniProtKB-KW"/>
</dbReference>
<evidence type="ECO:0000256" key="5">
    <source>
        <dbReference type="ARBA" id="ARBA00023136"/>
    </source>
</evidence>
<keyword evidence="2 8" id="KW-0812">Transmembrane</keyword>
<feature type="transmembrane region" description="Helical" evidence="8">
    <location>
        <begin position="78"/>
        <end position="96"/>
    </location>
</feature>
<evidence type="ECO:0000256" key="4">
    <source>
        <dbReference type="ARBA" id="ARBA00023040"/>
    </source>
</evidence>
<feature type="transmembrane region" description="Helical" evidence="8">
    <location>
        <begin position="6"/>
        <end position="24"/>
    </location>
</feature>
<evidence type="ECO:0000256" key="2">
    <source>
        <dbReference type="ARBA" id="ARBA00022692"/>
    </source>
</evidence>
<evidence type="ECO:0000313" key="11">
    <source>
        <dbReference type="Proteomes" id="UP000663828"/>
    </source>
</evidence>
<feature type="transmembrane region" description="Helical" evidence="8">
    <location>
        <begin position="36"/>
        <end position="58"/>
    </location>
</feature>
<evidence type="ECO:0000313" key="10">
    <source>
        <dbReference type="EMBL" id="CAF0784508.1"/>
    </source>
</evidence>
<comment type="caution">
    <text evidence="10">The sequence shown here is derived from an EMBL/GenBank/DDBJ whole genome shotgun (WGS) entry which is preliminary data.</text>
</comment>
<organism evidence="10 11">
    <name type="scientific">Adineta ricciae</name>
    <name type="common">Rotifer</name>
    <dbReference type="NCBI Taxonomy" id="249248"/>
    <lineage>
        <taxon>Eukaryota</taxon>
        <taxon>Metazoa</taxon>
        <taxon>Spiralia</taxon>
        <taxon>Gnathifera</taxon>
        <taxon>Rotifera</taxon>
        <taxon>Eurotatoria</taxon>
        <taxon>Bdelloidea</taxon>
        <taxon>Adinetida</taxon>
        <taxon>Adinetidae</taxon>
        <taxon>Adineta</taxon>
    </lineage>
</organism>
<dbReference type="AlphaFoldDB" id="A0A813RIE7"/>
<keyword evidence="4" id="KW-0297">G-protein coupled receptor</keyword>
<feature type="transmembrane region" description="Helical" evidence="8">
    <location>
        <begin position="149"/>
        <end position="180"/>
    </location>
</feature>
<keyword evidence="5 8" id="KW-0472">Membrane</keyword>
<feature type="transmembrane region" description="Helical" evidence="8">
    <location>
        <begin position="209"/>
        <end position="232"/>
    </location>
</feature>
<evidence type="ECO:0000256" key="6">
    <source>
        <dbReference type="ARBA" id="ARBA00023170"/>
    </source>
</evidence>
<keyword evidence="3 8" id="KW-1133">Transmembrane helix</keyword>
<dbReference type="PROSITE" id="PS50262">
    <property type="entry name" value="G_PROTEIN_RECEP_F1_2"/>
    <property type="match status" value="1"/>
</dbReference>
<feature type="transmembrane region" description="Helical" evidence="8">
    <location>
        <begin position="252"/>
        <end position="275"/>
    </location>
</feature>
<dbReference type="PANTHER" id="PTHR24243:SF230">
    <property type="entry name" value="G-PROTEIN COUPLED RECEPTORS FAMILY 1 PROFILE DOMAIN-CONTAINING PROTEIN"/>
    <property type="match status" value="1"/>
</dbReference>
<accession>A0A813RIE7</accession>
<dbReference type="InterPro" id="IPR017452">
    <property type="entry name" value="GPCR_Rhodpsn_7TM"/>
</dbReference>
<dbReference type="InterPro" id="IPR000276">
    <property type="entry name" value="GPCR_Rhodpsn"/>
</dbReference>
<dbReference type="GO" id="GO:0005886">
    <property type="term" value="C:plasma membrane"/>
    <property type="evidence" value="ECO:0007669"/>
    <property type="project" value="TreeGrafter"/>
</dbReference>
<evidence type="ECO:0000256" key="1">
    <source>
        <dbReference type="ARBA" id="ARBA00004141"/>
    </source>
</evidence>
<dbReference type="PANTHER" id="PTHR24243">
    <property type="entry name" value="G-PROTEIN COUPLED RECEPTOR"/>
    <property type="match status" value="1"/>
</dbReference>
<name>A0A813RIE7_ADIRI</name>
<reference evidence="10" key="1">
    <citation type="submission" date="2021-02" db="EMBL/GenBank/DDBJ databases">
        <authorList>
            <person name="Nowell W R."/>
        </authorList>
    </citation>
    <scope>NUCLEOTIDE SEQUENCE</scope>
</reference>
<gene>
    <name evidence="10" type="ORF">XAT740_LOCUS2151</name>
</gene>
<protein>
    <recommendedName>
        <fullName evidence="9">G-protein coupled receptors family 1 profile domain-containing protein</fullName>
    </recommendedName>
</protein>
<comment type="subcellular location">
    <subcellularLocation>
        <location evidence="1">Membrane</location>
        <topology evidence="1">Multi-pass membrane protein</topology>
    </subcellularLocation>
</comment>
<feature type="transmembrane region" description="Helical" evidence="8">
    <location>
        <begin position="117"/>
        <end position="137"/>
    </location>
</feature>
<evidence type="ECO:0000256" key="8">
    <source>
        <dbReference type="SAM" id="Phobius"/>
    </source>
</evidence>
<dbReference type="SUPFAM" id="SSF81321">
    <property type="entry name" value="Family A G protein-coupled receptor-like"/>
    <property type="match status" value="1"/>
</dbReference>
<evidence type="ECO:0000256" key="7">
    <source>
        <dbReference type="ARBA" id="ARBA00023224"/>
    </source>
</evidence>
<dbReference type="Proteomes" id="UP000663828">
    <property type="component" value="Unassembled WGS sequence"/>
</dbReference>
<dbReference type="Gene3D" id="1.20.1070.10">
    <property type="entry name" value="Rhodopsin 7-helix transmembrane proteins"/>
    <property type="match status" value="1"/>
</dbReference>
<feature type="domain" description="G-protein coupled receptors family 1 profile" evidence="9">
    <location>
        <begin position="16"/>
        <end position="275"/>
    </location>
</feature>
<sequence length="313" mass="36137">MLRYIVPIILVLGNIGNFILLGFFSQKHIRINSCSAYLFTAALFSIIGSYCALIPFIYAAYYPDPFGRFLILCRLRLYIGYICAMTFRSMIVLATIDRYALTSSRSTFRTFASISTARRAIITTFLFWSAAGFHLLIGPRIENNRCLLYGLYGFLFSVFQLLSFGILPSVLMIVFALLLIKNIRQSRTRSGSHYTKSFLRKRDRNLIELVYTEILLNFICTLPYSIFSIYMGLTNDIQNKSTRRIQVESLTFFFFITFLLYLMGYSTTFYGYLVMSKSFRREIRSELWKLIGTRSVTTQSELGKEQNSLGLLS</sequence>
<proteinExistence type="predicted"/>
<dbReference type="EMBL" id="CAJNOR010000072">
    <property type="protein sequence ID" value="CAF0784508.1"/>
    <property type="molecule type" value="Genomic_DNA"/>
</dbReference>
<evidence type="ECO:0000256" key="3">
    <source>
        <dbReference type="ARBA" id="ARBA00022989"/>
    </source>
</evidence>
<keyword evidence="11" id="KW-1185">Reference proteome</keyword>
<dbReference type="Pfam" id="PF00001">
    <property type="entry name" value="7tm_1"/>
    <property type="match status" value="1"/>
</dbReference>
<evidence type="ECO:0000259" key="9">
    <source>
        <dbReference type="PROSITE" id="PS50262"/>
    </source>
</evidence>
<keyword evidence="6" id="KW-0675">Receptor</keyword>